<dbReference type="PANTHER" id="PTHR38448">
    <property type="entry name" value="REGULATORY PROTEIN YLBF-RELATED"/>
    <property type="match status" value="1"/>
</dbReference>
<sequence length="148" mass="16847">MMITSDWVMILEEVEELNKMIRSSEQFENLKMAHQAVYTDAELVRQVDDFNRMKDQYEDVQRFGKYHPDYKIIMKSIRVKKRELDINDKISALRIAENEYQDLLDEISLLVGKTVSEAVKVSVSNPFFEKSSCSSGGCGSGGSCSCSA</sequence>
<dbReference type="EMBL" id="CP014806">
    <property type="protein sequence ID" value="AMW98318.1"/>
    <property type="molecule type" value="Genomic_DNA"/>
</dbReference>
<dbReference type="RefSeq" id="WP_066785135.1">
    <property type="nucleotide sequence ID" value="NZ_BJVD01000001.1"/>
</dbReference>
<dbReference type="Pfam" id="PF06133">
    <property type="entry name" value="Com_YlbF"/>
    <property type="match status" value="1"/>
</dbReference>
<evidence type="ECO:0000313" key="2">
    <source>
        <dbReference type="Proteomes" id="UP000076021"/>
    </source>
</evidence>
<proteinExistence type="predicted"/>
<dbReference type="InterPro" id="IPR010368">
    <property type="entry name" value="Com_YlbF"/>
</dbReference>
<reference evidence="1 2" key="1">
    <citation type="journal article" date="2016" name="Genome Announc.">
        <title>Whole-Genome Sequence of Rummeliibacillus stabekisii Strain PP9 Isolated from Antarctic Soil.</title>
        <authorList>
            <person name="da Mota F.F."/>
            <person name="Vollu R.E."/>
            <person name="Jurelevicius D."/>
            <person name="Seldin L."/>
        </authorList>
    </citation>
    <scope>NUCLEOTIDE SEQUENCE [LARGE SCALE GENOMIC DNA]</scope>
    <source>
        <strain evidence="1 2">PP9</strain>
    </source>
</reference>
<dbReference type="STRING" id="241244.ATY39_02085"/>
<protein>
    <submittedName>
        <fullName evidence="1">Regulator</fullName>
    </submittedName>
</protein>
<dbReference type="InterPro" id="IPR052767">
    <property type="entry name" value="Bact_com_dev_regulator"/>
</dbReference>
<evidence type="ECO:0000313" key="1">
    <source>
        <dbReference type="EMBL" id="AMW98318.1"/>
    </source>
</evidence>
<keyword evidence="2" id="KW-1185">Reference proteome</keyword>
<organism evidence="1 2">
    <name type="scientific">Rummeliibacillus stabekisii</name>
    <dbReference type="NCBI Taxonomy" id="241244"/>
    <lineage>
        <taxon>Bacteria</taxon>
        <taxon>Bacillati</taxon>
        <taxon>Bacillota</taxon>
        <taxon>Bacilli</taxon>
        <taxon>Bacillales</taxon>
        <taxon>Caryophanaceae</taxon>
        <taxon>Rummeliibacillus</taxon>
    </lineage>
</organism>
<dbReference type="PANTHER" id="PTHR38448:SF2">
    <property type="entry name" value="REGULATORY PROTEIN YLBF"/>
    <property type="match status" value="1"/>
</dbReference>
<dbReference type="InterPro" id="IPR023378">
    <property type="entry name" value="YheA/YmcA-like_dom_sf"/>
</dbReference>
<dbReference type="OrthoDB" id="2157513at2"/>
<gene>
    <name evidence="1" type="ORF">ATY39_02085</name>
</gene>
<dbReference type="AlphaFoldDB" id="A0A143H9B5"/>
<dbReference type="SUPFAM" id="SSF158622">
    <property type="entry name" value="YheA/YmcA-like"/>
    <property type="match status" value="1"/>
</dbReference>
<dbReference type="Gene3D" id="1.20.1500.10">
    <property type="entry name" value="YheA/YmcA-like"/>
    <property type="match status" value="1"/>
</dbReference>
<accession>A0A143H9B5</accession>
<name>A0A143H9B5_9BACL</name>
<dbReference type="KEGG" id="rst:ATY39_02085"/>
<reference evidence="2" key="2">
    <citation type="submission" date="2016-03" db="EMBL/GenBank/DDBJ databases">
        <authorList>
            <person name="Seldin L."/>
        </authorList>
    </citation>
    <scope>NUCLEOTIDE SEQUENCE [LARGE SCALE GENOMIC DNA]</scope>
    <source>
        <strain evidence="2">PP9</strain>
    </source>
</reference>
<dbReference type="Proteomes" id="UP000076021">
    <property type="component" value="Chromosome"/>
</dbReference>